<accession>A0A143BJD4</accession>
<feature type="domain" description="Glycosyl-hydrolase 97 catalytic" evidence="2">
    <location>
        <begin position="295"/>
        <end position="473"/>
    </location>
</feature>
<dbReference type="InterPro" id="IPR013785">
    <property type="entry name" value="Aldolase_TIM"/>
</dbReference>
<protein>
    <recommendedName>
        <fullName evidence="7">Alpha-glucosidase</fullName>
    </recommendedName>
</protein>
<dbReference type="Pfam" id="PF10566">
    <property type="entry name" value="Glyco_hydro_97"/>
    <property type="match status" value="1"/>
</dbReference>
<dbReference type="AlphaFoldDB" id="A0A143BJD4"/>
<dbReference type="Proteomes" id="UP000076404">
    <property type="component" value="Chromosome"/>
</dbReference>
<reference evidence="5 6" key="1">
    <citation type="journal article" date="2014" name="Proc. Natl. Acad. Sci. U.S.A.">
        <title>Functional type 2 photosynthetic reaction centers found in the rare bacterial phylum Gemmatimonadetes.</title>
        <authorList>
            <person name="Zeng Y."/>
            <person name="Feng F."/>
            <person name="Medova H."/>
            <person name="Dean J."/>
            <person name="Koblizek M."/>
        </authorList>
    </citation>
    <scope>NUCLEOTIDE SEQUENCE [LARGE SCALE GENOMIC DNA]</scope>
    <source>
        <strain evidence="5 6">AP64</strain>
    </source>
</reference>
<dbReference type="Gene3D" id="2.70.98.10">
    <property type="match status" value="1"/>
</dbReference>
<dbReference type="eggNOG" id="COG3023">
    <property type="taxonomic scope" value="Bacteria"/>
</dbReference>
<dbReference type="PANTHER" id="PTHR35803">
    <property type="entry name" value="GLUCAN 1,4-ALPHA-GLUCOSIDASE SUSB-RELATED"/>
    <property type="match status" value="1"/>
</dbReference>
<dbReference type="InterPro" id="IPR052720">
    <property type="entry name" value="Glycosyl_hydrolase_97"/>
</dbReference>
<feature type="domain" description="Glycosyl-hydrolase 97 N-terminal" evidence="3">
    <location>
        <begin position="28"/>
        <end position="277"/>
    </location>
</feature>
<dbReference type="STRING" id="1379270.GEMMAAP_10825"/>
<sequence>MHFHGSVLCAALLAVLPVHPLPAQSMRLASPDGRNVITVALDGGQLTYAVSHRDRAVLLPSSLGFAFRGAPRLQRGLRLLDSARAERDTSWRQPWGEVRTVRDAHGELRVRVGERNGLRREFVVIFRAFNDGVAFRYELPCQPNLGAFAISEELSEFVFADNPKTWWIPANRPAMDRYEFLYASSPLSMLDSVRTPLTLEMQGGPVVVLHEAALVDYAAMDLARVGERTLRPALSPWADGVKVRGRTPFVTPWRTIQIAATATDLVPSVLGLNLNEPSRVADTRWIEPMKYNGIWWGMHAGMYTWPSGQKHGATTENAKRYIDFAAANGLRGTLVEGWNVGWNGDWIGSYGKGFSFTRAYPDYDLTAVARYAKERGVTLVMHNETAMGVGNYERQLDSAFALYKSLGVTSVKTGYVNDRTAEGHAHTGQYMVRHHRKVIETAAKYGLSVNAHEPIMDTGERRTWPNMLSREGARGGEYNAGGPDGGNPPEHETILFFTRLLAGPMDYTPGVFDLRLKGSSGAERRPDQPRVRTTLAKQLALYVVLYSPVQMLADVVESYTNQPALQFVRDVAVDWEQTRVLNGRIGDYVTVAREAANGDWFIGAITDEEARAFDVPLDFLPAGARYTAEVYADGPGAHWLNNPQPVTISSGFVQAGTVLRIAMAPGGGQAIRLRKER</sequence>
<dbReference type="InterPro" id="IPR014718">
    <property type="entry name" value="GH-type_carb-bd"/>
</dbReference>
<feature type="signal peptide" evidence="1">
    <location>
        <begin position="1"/>
        <end position="20"/>
    </location>
</feature>
<evidence type="ECO:0000259" key="2">
    <source>
        <dbReference type="Pfam" id="PF10566"/>
    </source>
</evidence>
<evidence type="ECO:0000259" key="4">
    <source>
        <dbReference type="Pfam" id="PF14509"/>
    </source>
</evidence>
<evidence type="ECO:0008006" key="7">
    <source>
        <dbReference type="Google" id="ProtNLM"/>
    </source>
</evidence>
<dbReference type="EMBL" id="CP011454">
    <property type="protein sequence ID" value="AMW05176.1"/>
    <property type="molecule type" value="Genomic_DNA"/>
</dbReference>
<dbReference type="InterPro" id="IPR019563">
    <property type="entry name" value="GH97_catalytic"/>
</dbReference>
<dbReference type="Pfam" id="PF14509">
    <property type="entry name" value="GH97_C"/>
    <property type="match status" value="1"/>
</dbReference>
<keyword evidence="1" id="KW-0732">Signal</keyword>
<dbReference type="Pfam" id="PF14508">
    <property type="entry name" value="GH97_N"/>
    <property type="match status" value="1"/>
</dbReference>
<gene>
    <name evidence="5" type="ORF">GEMMAAP_10825</name>
</gene>
<dbReference type="OrthoDB" id="57532at2"/>
<dbReference type="GO" id="GO:0030246">
    <property type="term" value="F:carbohydrate binding"/>
    <property type="evidence" value="ECO:0007669"/>
    <property type="project" value="InterPro"/>
</dbReference>
<keyword evidence="6" id="KW-1185">Reference proteome</keyword>
<dbReference type="SUPFAM" id="SSF51445">
    <property type="entry name" value="(Trans)glycosidases"/>
    <property type="match status" value="1"/>
</dbReference>
<dbReference type="PANTHER" id="PTHR35803:SF1">
    <property type="entry name" value="GLUCAN 1,4-ALPHA-GLUCOSIDASE SUSB"/>
    <property type="match status" value="1"/>
</dbReference>
<dbReference type="InterPro" id="IPR017853">
    <property type="entry name" value="GH"/>
</dbReference>
<dbReference type="KEGG" id="gph:GEMMAAP_10825"/>
<evidence type="ECO:0000259" key="3">
    <source>
        <dbReference type="Pfam" id="PF14508"/>
    </source>
</evidence>
<feature type="domain" description="Glycosyl-hydrolase 97 C-terminal oligomerisation" evidence="4">
    <location>
        <begin position="574"/>
        <end position="673"/>
    </location>
</feature>
<name>A0A143BJD4_9BACT</name>
<evidence type="ECO:0000256" key="1">
    <source>
        <dbReference type="SAM" id="SignalP"/>
    </source>
</evidence>
<dbReference type="InterPro" id="IPR029483">
    <property type="entry name" value="GH97_C"/>
</dbReference>
<dbReference type="RefSeq" id="WP_026849739.1">
    <property type="nucleotide sequence ID" value="NZ_CP011454.1"/>
</dbReference>
<evidence type="ECO:0000313" key="5">
    <source>
        <dbReference type="EMBL" id="AMW05176.1"/>
    </source>
</evidence>
<organism evidence="5 6">
    <name type="scientific">Gemmatimonas phototrophica</name>
    <dbReference type="NCBI Taxonomy" id="1379270"/>
    <lineage>
        <taxon>Bacteria</taxon>
        <taxon>Pseudomonadati</taxon>
        <taxon>Gemmatimonadota</taxon>
        <taxon>Gemmatimonadia</taxon>
        <taxon>Gemmatimonadales</taxon>
        <taxon>Gemmatimonadaceae</taxon>
        <taxon>Gemmatimonas</taxon>
    </lineage>
</organism>
<dbReference type="InterPro" id="IPR029486">
    <property type="entry name" value="GH97_N"/>
</dbReference>
<evidence type="ECO:0000313" key="6">
    <source>
        <dbReference type="Proteomes" id="UP000076404"/>
    </source>
</evidence>
<proteinExistence type="predicted"/>
<dbReference type="Gene3D" id="3.20.20.70">
    <property type="entry name" value="Aldolase class I"/>
    <property type="match status" value="1"/>
</dbReference>
<reference evidence="5 6" key="2">
    <citation type="journal article" date="2016" name="Environ. Microbiol. Rep.">
        <title>Metagenomic evidence for the presence of phototrophic Gemmatimonadetes bacteria in diverse environments.</title>
        <authorList>
            <person name="Zeng Y."/>
            <person name="Baumbach J."/>
            <person name="Barbosa E.G."/>
            <person name="Azevedo V."/>
            <person name="Zhang C."/>
            <person name="Koblizek M."/>
        </authorList>
    </citation>
    <scope>NUCLEOTIDE SEQUENCE [LARGE SCALE GENOMIC DNA]</scope>
    <source>
        <strain evidence="5 6">AP64</strain>
    </source>
</reference>
<feature type="chain" id="PRO_5007506807" description="Alpha-glucosidase" evidence="1">
    <location>
        <begin position="21"/>
        <end position="677"/>
    </location>
</feature>